<dbReference type="Proteomes" id="UP001445076">
    <property type="component" value="Unassembled WGS sequence"/>
</dbReference>
<organism evidence="2 3">
    <name type="scientific">Cherax quadricarinatus</name>
    <name type="common">Australian red claw crayfish</name>
    <dbReference type="NCBI Taxonomy" id="27406"/>
    <lineage>
        <taxon>Eukaryota</taxon>
        <taxon>Metazoa</taxon>
        <taxon>Ecdysozoa</taxon>
        <taxon>Arthropoda</taxon>
        <taxon>Crustacea</taxon>
        <taxon>Multicrustacea</taxon>
        <taxon>Malacostraca</taxon>
        <taxon>Eumalacostraca</taxon>
        <taxon>Eucarida</taxon>
        <taxon>Decapoda</taxon>
        <taxon>Pleocyemata</taxon>
        <taxon>Astacidea</taxon>
        <taxon>Parastacoidea</taxon>
        <taxon>Parastacidae</taxon>
        <taxon>Cherax</taxon>
    </lineage>
</organism>
<feature type="region of interest" description="Disordered" evidence="1">
    <location>
        <begin position="1"/>
        <end position="102"/>
    </location>
</feature>
<feature type="non-terminal residue" evidence="2">
    <location>
        <position position="102"/>
    </location>
</feature>
<name>A0AAW0WI73_CHEQU</name>
<reference evidence="2 3" key="1">
    <citation type="journal article" date="2024" name="BMC Genomics">
        <title>Genome assembly of redclaw crayfish (Cherax quadricarinatus) provides insights into its immune adaptation and hypoxia tolerance.</title>
        <authorList>
            <person name="Liu Z."/>
            <person name="Zheng J."/>
            <person name="Li H."/>
            <person name="Fang K."/>
            <person name="Wang S."/>
            <person name="He J."/>
            <person name="Zhou D."/>
            <person name="Weng S."/>
            <person name="Chi M."/>
            <person name="Gu Z."/>
            <person name="He J."/>
            <person name="Li F."/>
            <person name="Wang M."/>
        </authorList>
    </citation>
    <scope>NUCLEOTIDE SEQUENCE [LARGE SCALE GENOMIC DNA]</scope>
    <source>
        <strain evidence="2">ZL_2023a</strain>
    </source>
</reference>
<feature type="compositionally biased region" description="Basic residues" evidence="1">
    <location>
        <begin position="87"/>
        <end position="102"/>
    </location>
</feature>
<sequence length="102" mass="11346">MNSNFSGPVKRDPKTFTGLSKRVGAVSHIAKSFENVERNSGRDSSQAAHRGRVRNEPQSSDSQEGATESQGVGQQDLQRQDSDTTSKRHLRRQVRPPQHPHT</sequence>
<gene>
    <name evidence="2" type="ORF">OTU49_007844</name>
</gene>
<dbReference type="AlphaFoldDB" id="A0AAW0WI73"/>
<comment type="caution">
    <text evidence="2">The sequence shown here is derived from an EMBL/GenBank/DDBJ whole genome shotgun (WGS) entry which is preliminary data.</text>
</comment>
<evidence type="ECO:0000313" key="3">
    <source>
        <dbReference type="Proteomes" id="UP001445076"/>
    </source>
</evidence>
<feature type="compositionally biased region" description="Polar residues" evidence="1">
    <location>
        <begin position="56"/>
        <end position="77"/>
    </location>
</feature>
<evidence type="ECO:0000313" key="2">
    <source>
        <dbReference type="EMBL" id="KAK8730625.1"/>
    </source>
</evidence>
<proteinExistence type="predicted"/>
<evidence type="ECO:0000256" key="1">
    <source>
        <dbReference type="SAM" id="MobiDB-lite"/>
    </source>
</evidence>
<protein>
    <submittedName>
        <fullName evidence="2">Uncharacterized protein</fullName>
    </submittedName>
</protein>
<keyword evidence="3" id="KW-1185">Reference proteome</keyword>
<accession>A0AAW0WI73</accession>
<dbReference type="EMBL" id="JARKIK010000063">
    <property type="protein sequence ID" value="KAK8730625.1"/>
    <property type="molecule type" value="Genomic_DNA"/>
</dbReference>